<evidence type="ECO:0000313" key="2">
    <source>
        <dbReference type="EMBL" id="GMA22048.1"/>
    </source>
</evidence>
<keyword evidence="3" id="KW-1185">Reference proteome</keyword>
<feature type="compositionally biased region" description="Basic and acidic residues" evidence="1">
    <location>
        <begin position="1"/>
        <end position="14"/>
    </location>
</feature>
<name>A0ABQ6HU42_9MICO</name>
<proteinExistence type="predicted"/>
<protein>
    <submittedName>
        <fullName evidence="2">Uncharacterized protein</fullName>
    </submittedName>
</protein>
<comment type="caution">
    <text evidence="2">The sequence shown here is derived from an EMBL/GenBank/DDBJ whole genome shotgun (WGS) entry which is preliminary data.</text>
</comment>
<organism evidence="2 3">
    <name type="scientific">Arsenicicoccus piscis</name>
    <dbReference type="NCBI Taxonomy" id="673954"/>
    <lineage>
        <taxon>Bacteria</taxon>
        <taxon>Bacillati</taxon>
        <taxon>Actinomycetota</taxon>
        <taxon>Actinomycetes</taxon>
        <taxon>Micrococcales</taxon>
        <taxon>Intrasporangiaceae</taxon>
        <taxon>Arsenicicoccus</taxon>
    </lineage>
</organism>
<accession>A0ABQ6HU42</accession>
<gene>
    <name evidence="2" type="ORF">GCM10025862_40690</name>
</gene>
<sequence>MTIDEKAEATEQAKEQQATLEARAADSGANATAAFRKKQGQALEVPGAREPAGHRGARSHPRGDPQAPRHLRRVRRAQEVAHPGR</sequence>
<evidence type="ECO:0000256" key="1">
    <source>
        <dbReference type="SAM" id="MobiDB-lite"/>
    </source>
</evidence>
<dbReference type="Proteomes" id="UP001157109">
    <property type="component" value="Unassembled WGS sequence"/>
</dbReference>
<dbReference type="EMBL" id="BSUJ01000002">
    <property type="protein sequence ID" value="GMA22048.1"/>
    <property type="molecule type" value="Genomic_DNA"/>
</dbReference>
<evidence type="ECO:0000313" key="3">
    <source>
        <dbReference type="Proteomes" id="UP001157109"/>
    </source>
</evidence>
<reference evidence="3" key="1">
    <citation type="journal article" date="2019" name="Int. J. Syst. Evol. Microbiol.">
        <title>The Global Catalogue of Microorganisms (GCM) 10K type strain sequencing project: providing services to taxonomists for standard genome sequencing and annotation.</title>
        <authorList>
            <consortium name="The Broad Institute Genomics Platform"/>
            <consortium name="The Broad Institute Genome Sequencing Center for Infectious Disease"/>
            <person name="Wu L."/>
            <person name="Ma J."/>
        </authorList>
    </citation>
    <scope>NUCLEOTIDE SEQUENCE [LARGE SCALE GENOMIC DNA]</scope>
    <source>
        <strain evidence="3">NBRC 105830</strain>
    </source>
</reference>
<feature type="region of interest" description="Disordered" evidence="1">
    <location>
        <begin position="1"/>
        <end position="85"/>
    </location>
</feature>